<keyword evidence="1" id="KW-0472">Membrane</keyword>
<dbReference type="PANTHER" id="PTHR35804:SF1">
    <property type="entry name" value="LYSINE EXPORTER LYSO"/>
    <property type="match status" value="1"/>
</dbReference>
<protein>
    <submittedName>
        <fullName evidence="2">Lysine exporter LysO family protein</fullName>
    </submittedName>
</protein>
<evidence type="ECO:0000313" key="3">
    <source>
        <dbReference type="Proteomes" id="UP000264002"/>
    </source>
</evidence>
<feature type="transmembrane region" description="Helical" evidence="1">
    <location>
        <begin position="295"/>
        <end position="313"/>
    </location>
</feature>
<feature type="transmembrane region" description="Helical" evidence="1">
    <location>
        <begin position="216"/>
        <end position="243"/>
    </location>
</feature>
<dbReference type="GO" id="GO:0005886">
    <property type="term" value="C:plasma membrane"/>
    <property type="evidence" value="ECO:0007669"/>
    <property type="project" value="TreeGrafter"/>
</dbReference>
<dbReference type="EMBL" id="QUWK01000001">
    <property type="protein sequence ID" value="RFU96060.1"/>
    <property type="molecule type" value="Genomic_DNA"/>
</dbReference>
<dbReference type="Proteomes" id="UP000264002">
    <property type="component" value="Unassembled WGS sequence"/>
</dbReference>
<feature type="transmembrane region" description="Helical" evidence="1">
    <location>
        <begin position="140"/>
        <end position="160"/>
    </location>
</feature>
<name>A0A372MLL3_9SPIR</name>
<proteinExistence type="predicted"/>
<organism evidence="2 3">
    <name type="scientific">Sphaerochaeta halotolerans</name>
    <dbReference type="NCBI Taxonomy" id="2293840"/>
    <lineage>
        <taxon>Bacteria</taxon>
        <taxon>Pseudomonadati</taxon>
        <taxon>Spirochaetota</taxon>
        <taxon>Spirochaetia</taxon>
        <taxon>Spirochaetales</taxon>
        <taxon>Sphaerochaetaceae</taxon>
        <taxon>Sphaerochaeta</taxon>
    </lineage>
</organism>
<feature type="transmembrane region" description="Helical" evidence="1">
    <location>
        <begin position="263"/>
        <end position="283"/>
    </location>
</feature>
<keyword evidence="3" id="KW-1185">Reference proteome</keyword>
<dbReference type="AlphaFoldDB" id="A0A372MLL3"/>
<keyword evidence="1" id="KW-1133">Transmembrane helix</keyword>
<keyword evidence="1" id="KW-0812">Transmembrane</keyword>
<sequence>METLWYLAKLALALVLGMGSAQLLGKERFTRVSAYAQTCLVWLLLFFMGVNTGGIDGITSQFRTIGITALLITFFAVAGTILVSLLFSFILTPSLRSEHIAIAKRKEQSFIRRLYDIIKEPLILVSIVILGLLLRLGTDAFSWFESSLVTYLLYVLLFFVGMGMVHRKIRFKGVFADKSIFFLPLYTILGTYVGALGVFLFTPYTLSQVIGMLSGFGWYSLSGILITDLGYPVLGSISFLSNLMRESVSFFLIPLFGRLGKRYYYPAVCTAGATSMDVTLVLLSSHFGMRTMVGSIYHGVIMSLVAPLLIPLFF</sequence>
<dbReference type="InterPro" id="IPR005642">
    <property type="entry name" value="LysO"/>
</dbReference>
<feature type="transmembrane region" description="Helical" evidence="1">
    <location>
        <begin position="70"/>
        <end position="93"/>
    </location>
</feature>
<comment type="caution">
    <text evidence="2">The sequence shown here is derived from an EMBL/GenBank/DDBJ whole genome shotgun (WGS) entry which is preliminary data.</text>
</comment>
<dbReference type="OrthoDB" id="371078at2"/>
<gene>
    <name evidence="2" type="ORF">DYP60_00325</name>
</gene>
<dbReference type="Pfam" id="PF03956">
    <property type="entry name" value="Lys_export"/>
    <property type="match status" value="2"/>
</dbReference>
<evidence type="ECO:0000256" key="1">
    <source>
        <dbReference type="SAM" id="Phobius"/>
    </source>
</evidence>
<dbReference type="GO" id="GO:0015661">
    <property type="term" value="F:L-lysine efflux transmembrane transporter activity"/>
    <property type="evidence" value="ECO:0007669"/>
    <property type="project" value="InterPro"/>
</dbReference>
<evidence type="ECO:0000313" key="2">
    <source>
        <dbReference type="EMBL" id="RFU96060.1"/>
    </source>
</evidence>
<dbReference type="RefSeq" id="WP_117328879.1">
    <property type="nucleotide sequence ID" value="NZ_QUWK01000001.1"/>
</dbReference>
<feature type="transmembrane region" description="Helical" evidence="1">
    <location>
        <begin position="181"/>
        <end position="204"/>
    </location>
</feature>
<feature type="transmembrane region" description="Helical" evidence="1">
    <location>
        <begin position="114"/>
        <end position="134"/>
    </location>
</feature>
<reference evidence="3" key="1">
    <citation type="submission" date="2018-08" db="EMBL/GenBank/DDBJ databases">
        <authorList>
            <person name="Grouzdev D.S."/>
            <person name="Krutkina M.S."/>
        </authorList>
    </citation>
    <scope>NUCLEOTIDE SEQUENCE [LARGE SCALE GENOMIC DNA]</scope>
    <source>
        <strain evidence="3">4-11</strain>
    </source>
</reference>
<reference evidence="2 3" key="2">
    <citation type="submission" date="2018-09" db="EMBL/GenBank/DDBJ databases">
        <title>Genome of Sphaerochaeta halotolerans strain 4-11.</title>
        <authorList>
            <person name="Nazina T.N."/>
            <person name="Sokolova D.S."/>
        </authorList>
    </citation>
    <scope>NUCLEOTIDE SEQUENCE [LARGE SCALE GENOMIC DNA]</scope>
    <source>
        <strain evidence="2 3">4-11</strain>
    </source>
</reference>
<feature type="transmembrane region" description="Helical" evidence="1">
    <location>
        <begin position="6"/>
        <end position="25"/>
    </location>
</feature>
<dbReference type="PANTHER" id="PTHR35804">
    <property type="entry name" value="LYSINE EXPORTER LYSO"/>
    <property type="match status" value="1"/>
</dbReference>
<feature type="transmembrane region" description="Helical" evidence="1">
    <location>
        <begin position="32"/>
        <end position="50"/>
    </location>
</feature>
<accession>A0A372MLL3</accession>